<keyword evidence="1" id="KW-0812">Transmembrane</keyword>
<dbReference type="Proteomes" id="UP000838763">
    <property type="component" value="Unassembled WGS sequence"/>
</dbReference>
<comment type="caution">
    <text evidence="2">The sequence shown here is derived from an EMBL/GenBank/DDBJ whole genome shotgun (WGS) entry which is preliminary data.</text>
</comment>
<dbReference type="EMBL" id="CALLCH030000020">
    <property type="protein sequence ID" value="CAI4219759.1"/>
    <property type="molecule type" value="Genomic_DNA"/>
</dbReference>
<feature type="transmembrane region" description="Helical" evidence="1">
    <location>
        <begin position="14"/>
        <end position="35"/>
    </location>
</feature>
<feature type="transmembrane region" description="Helical" evidence="1">
    <location>
        <begin position="42"/>
        <end position="64"/>
    </location>
</feature>
<feature type="transmembrane region" description="Helical" evidence="1">
    <location>
        <begin position="84"/>
        <end position="105"/>
    </location>
</feature>
<proteinExistence type="predicted"/>
<evidence type="ECO:0000313" key="2">
    <source>
        <dbReference type="EMBL" id="CAI4219759.1"/>
    </source>
</evidence>
<organism evidence="2 3">
    <name type="scientific">Parascedosporium putredinis</name>
    <dbReference type="NCBI Taxonomy" id="1442378"/>
    <lineage>
        <taxon>Eukaryota</taxon>
        <taxon>Fungi</taxon>
        <taxon>Dikarya</taxon>
        <taxon>Ascomycota</taxon>
        <taxon>Pezizomycotina</taxon>
        <taxon>Sordariomycetes</taxon>
        <taxon>Hypocreomycetidae</taxon>
        <taxon>Microascales</taxon>
        <taxon>Microascaceae</taxon>
        <taxon>Parascedosporium</taxon>
    </lineage>
</organism>
<reference evidence="2" key="1">
    <citation type="submission" date="2022-11" db="EMBL/GenBank/DDBJ databases">
        <authorList>
            <person name="Scott C."/>
            <person name="Bruce N."/>
        </authorList>
    </citation>
    <scope>NUCLEOTIDE SEQUENCE</scope>
</reference>
<sequence>MSRGLPSHDFLARLLLRLASLASLAVACGFIVYGATQFKDEYWLYLLIIVIAMIFDFIQISLLFRWRTWPRPFRVNVEIAMSTFVGLLLTIGLAGLSMVLLRARLDDIYCHGNSYCPLSADRIRKIVFYTLTIAAAIQSMSTAINAVMMCVERRPYVVDADQNFHNQERSPQVQGRLMQVFIPAAAYHGAPSDEDACDYG</sequence>
<keyword evidence="1" id="KW-1133">Transmembrane helix</keyword>
<evidence type="ECO:0000256" key="1">
    <source>
        <dbReference type="SAM" id="Phobius"/>
    </source>
</evidence>
<name>A0A9P1MDS9_9PEZI</name>
<dbReference type="PROSITE" id="PS51257">
    <property type="entry name" value="PROKAR_LIPOPROTEIN"/>
    <property type="match status" value="1"/>
</dbReference>
<gene>
    <name evidence="2" type="ORF">PPNO1_LOCUS9306</name>
</gene>
<keyword evidence="1" id="KW-0472">Membrane</keyword>
<accession>A0A9P1MDS9</accession>
<protein>
    <recommendedName>
        <fullName evidence="4">MARVEL domain-containing protein</fullName>
    </recommendedName>
</protein>
<keyword evidence="3" id="KW-1185">Reference proteome</keyword>
<dbReference type="AlphaFoldDB" id="A0A9P1MDS9"/>
<evidence type="ECO:0000313" key="3">
    <source>
        <dbReference type="Proteomes" id="UP000838763"/>
    </source>
</evidence>
<feature type="transmembrane region" description="Helical" evidence="1">
    <location>
        <begin position="126"/>
        <end position="148"/>
    </location>
</feature>
<evidence type="ECO:0008006" key="4">
    <source>
        <dbReference type="Google" id="ProtNLM"/>
    </source>
</evidence>